<dbReference type="InterPro" id="IPR041679">
    <property type="entry name" value="DNA2/NAM7-like_C"/>
</dbReference>
<evidence type="ECO:0000256" key="3">
    <source>
        <dbReference type="ARBA" id="ARBA00022806"/>
    </source>
</evidence>
<dbReference type="NCBIfam" id="NF047352">
    <property type="entry name" value="P_loop_sacsin"/>
    <property type="match status" value="1"/>
</dbReference>
<feature type="domain" description="Sacsin/Nov" evidence="6">
    <location>
        <begin position="65"/>
        <end position="149"/>
    </location>
</feature>
<reference evidence="7" key="1">
    <citation type="submission" date="2022-10" db="EMBL/GenBank/DDBJ databases">
        <title>Two novel species of Flavobacterium.</title>
        <authorList>
            <person name="Liu Q."/>
            <person name="Xin Y.-H."/>
        </authorList>
    </citation>
    <scope>NUCLEOTIDE SEQUENCE</scope>
    <source>
        <strain evidence="7">LS1R47</strain>
    </source>
</reference>
<evidence type="ECO:0000259" key="5">
    <source>
        <dbReference type="Pfam" id="PF13087"/>
    </source>
</evidence>
<keyword evidence="3" id="KW-0347">Helicase</keyword>
<feature type="domain" description="DNA2/NAM7 helicase-like C-terminal" evidence="5">
    <location>
        <begin position="2035"/>
        <end position="2224"/>
    </location>
</feature>
<evidence type="ECO:0000259" key="6">
    <source>
        <dbReference type="Pfam" id="PF25794"/>
    </source>
</evidence>
<dbReference type="PANTHER" id="PTHR43788">
    <property type="entry name" value="DNA2/NAM7 HELICASE FAMILY MEMBER"/>
    <property type="match status" value="1"/>
</dbReference>
<dbReference type="Proteomes" id="UP001151133">
    <property type="component" value="Unassembled WGS sequence"/>
</dbReference>
<keyword evidence="4" id="KW-0067">ATP-binding</keyword>
<dbReference type="InterPro" id="IPR050534">
    <property type="entry name" value="Coronavir_polyprotein_1ab"/>
</dbReference>
<evidence type="ECO:0000313" key="8">
    <source>
        <dbReference type="Proteomes" id="UP001151133"/>
    </source>
</evidence>
<dbReference type="InterPro" id="IPR058210">
    <property type="entry name" value="SACS/Nov_dom"/>
</dbReference>
<dbReference type="InterPro" id="IPR027417">
    <property type="entry name" value="P-loop_NTPase"/>
</dbReference>
<gene>
    <name evidence="7" type="ORF">OIU80_12115</name>
</gene>
<protein>
    <submittedName>
        <fullName evidence="7">AAA domain-containing protein</fullName>
    </submittedName>
</protein>
<comment type="caution">
    <text evidence="7">The sequence shown here is derived from an EMBL/GenBank/DDBJ whole genome shotgun (WGS) entry which is preliminary data.</text>
</comment>
<keyword evidence="8" id="KW-1185">Reference proteome</keyword>
<dbReference type="RefSeq" id="WP_264287265.1">
    <property type="nucleotide sequence ID" value="NZ_JAOZEV010000008.1"/>
</dbReference>
<dbReference type="SUPFAM" id="SSF55874">
    <property type="entry name" value="ATPase domain of HSP90 chaperone/DNA topoisomerase II/histidine kinase"/>
    <property type="match status" value="1"/>
</dbReference>
<keyword evidence="2" id="KW-0378">Hydrolase</keyword>
<dbReference type="SUPFAM" id="SSF52540">
    <property type="entry name" value="P-loop containing nucleoside triphosphate hydrolases"/>
    <property type="match status" value="1"/>
</dbReference>
<sequence length="2309" mass="267562">MNIKNIQKYRSFYKNEIRDLPTRDENFIGNFLLDKETNKKKFGWFEIYHGDKEGYGKAEAGIENFLQSFLDMAKDGQAVYEFLQNAVDAGSTHYTMVWGEDPIDNNHYLLVANNGKMFDLNSVRSILNVGSSTKTADSQTIGKFGIGFKLAHRLVGKDNGLQELINENSGPLLFSWNNYEIQNLANGSSPLPSDIVISTSKDGYINLDDNNPWLFKILITCFPCLPENDHVVELPKMANGIQATKTPFSKKEYEVLSRWVKNNQSILNQETYNEGSLFFIKLGSGKETELAENNLKEGVKFALAILKETTDSEIKKEKILHTVQLNKEEPITYPDLEYIKLSVDKKAEIDTYAYIRFGVDKYDDLIPEQKKKIADEADIEALFGFRKHNEIKDYFKGAPNLYLYFPLSEEVHNFNYILHSNAFYKGSSRTFLHKGSSKEDGINERLLKTIVAKIDIIFQELSSSTMLSDRKLFLNFYAALLTSSKSSNQDRIWIEVPYIDPIDELLKKYIPVRKSLNNDDFEITNNYEEVFIKKTKIEIDSVVWKLENVNWFYWGDDAENSIQLNAGLKLGVKEFTIYNLFSANETISDYLNNWLNSDIKKIQNILIEISLLDTDVVKEPTFKKNLFNTKLLNFNNNEILTINEFQEKEKNGYFIVFNKLNDIKDLLQKLNLKYTTLNFDDYSFNPKYFSLFANDSQVRSYSILTKLFSQVIEDEKLNSLNKTEKNRIFEAFRTLNDNPGERIGELKLFNNNSNLPVCFKNLYSSSTVAWLNKFCINSTENNTDYKKYLLDKTEDIYQFIVFPFWRQIANYITANPSKEKEILDDIVSVYTKSTWAEKHQNLLEHQNLIIYQADVIESDEIFYNKELLTLSDEVYKSIQNTAFTYFEVHIPDKPLVPYLNEPPFSFTSTTIDPLIEDKTTTLHHLNDLLLLSKICNIDFFSSNCIISINDVYSIDSSSGKKQIATSKSAIVKYIDSYHPSEYVLIPDTLNFYKSKVELSDSKLVEHLIDRFSEDDNKQELDLVEIVVAERFEDKKALLELLNYAKLDATWKEERSNELYLKILKEVVEGDITPEELNTIHKKIIINKGEDEILIGNIDSAHDSIEVVRGEKKIILSQSQILNLENAENIKLIQEFHDEAKKRDLVTQKTADKLFKVSNTGITNDLVDKFNANLNDEQLENAHQLLFVLLSDKFKKEEFKNYTLKSQNGTWYKLEKQIIIYNDENSNFVNPTYVINESYYNLQSLLQLSDLEVFSYGKNEDDIIAPRFLFVKGCNSGILESTESINEKMNYLHQGWKNLVSTIRENKPKETWDDFLTISPNQFVLNGIQIEEELLPADYIGWYQNDKNKEEFLKAIGLNTNESFIQKIRKFLLCDAKDYSSEIEIKKFNNSLLLNTINGLAGDFKNLNNKPVIYNEEKHCSQLLLIDEIINHLISKEVEQYPVVVYNTATSFKVLKSKEEIVYLINEILHCKLKAANENNLCLLYNEYNILKHSPLLDSSIAENCDVLQFEKTFVPSNNISEHDEPFYHSWKAENNIKLFRENDLQYDLSIMINDESTIIGRVSEGLFHVNDNTESFQEIFYNKNTSLEELSIAIREVDKKLSETLDELVNKKNIMLTSIYNALNSAGKNEVKSSHLEALESAFKEENLKQERKELIDSIKLNVDYSYTWFEAYLKFLLTFESKQSTITQKTITFQEIKRYIIDFELSNKYFLLCGASSLIPLNIEDFEDFKITLVIKNRKNEKIIVEGISKRGQDLLIFCREPISQSIIESFNDVIQVKISYSPVIDLLERLYKAFINRKNIDEWNDINDALPSLEFIYGPPGTGKTTTLCSRIIDGIKEKSDAKYLILTPTNKAADVLCKKLLIRSNNPSDTINSKLKELDSLVKSITISRVGKPTDPVLENLDEDIYQDSLNMRQLEYTNILASTIHRIPYFEIIDEDEDCNIKLFKLHDYWDYVVFDEASMTNLPYLVFAIMAIYKFNPNAKFIIAGDPKQIPPVVDVNDKDLEELDIQDENIYTMMNIDSFKSCEQILRPNDKILNLDRQYRSIGKIGQLFSDLAYSNLLKHDREENNNNAKLLPETFKKIINNNVTFIDIPLDVDNSIYSINKLLYSSYHIYSAIFVTELIKHFDSLLIEKEDWSIGLIAPYKAQAILLNKLITSFGISEKIKIYSDTVHGFQGDECDIVFFISNPNNYKYSGHKKCLLSKEYIYNVAISRARDYLIILHPFNAIKDNYYINKITSSYSRNFEIPIIRQSSEFEKIIFHEKDFIRKNSYITGHDNINVFGQVEMKYFIKANENAIDIQLRKLNG</sequence>
<dbReference type="InterPro" id="IPR036890">
    <property type="entry name" value="HATPase_C_sf"/>
</dbReference>
<evidence type="ECO:0000313" key="7">
    <source>
        <dbReference type="EMBL" id="MCV9933028.1"/>
    </source>
</evidence>
<evidence type="ECO:0000256" key="2">
    <source>
        <dbReference type="ARBA" id="ARBA00022801"/>
    </source>
</evidence>
<dbReference type="GO" id="GO:0005524">
    <property type="term" value="F:ATP binding"/>
    <property type="evidence" value="ECO:0007669"/>
    <property type="project" value="UniProtKB-KW"/>
</dbReference>
<dbReference type="Gene3D" id="3.40.50.300">
    <property type="entry name" value="P-loop containing nucleotide triphosphate hydrolases"/>
    <property type="match status" value="2"/>
</dbReference>
<dbReference type="EMBL" id="JAOZEV010000008">
    <property type="protein sequence ID" value="MCV9933028.1"/>
    <property type="molecule type" value="Genomic_DNA"/>
</dbReference>
<dbReference type="Pfam" id="PF13087">
    <property type="entry name" value="AAA_12"/>
    <property type="match status" value="1"/>
</dbReference>
<dbReference type="PANTHER" id="PTHR43788:SF8">
    <property type="entry name" value="DNA-BINDING PROTEIN SMUBP-2"/>
    <property type="match status" value="1"/>
</dbReference>
<organism evidence="7 8">
    <name type="scientific">Flavobacterium frigoritolerans</name>
    <dbReference type="NCBI Taxonomy" id="2987686"/>
    <lineage>
        <taxon>Bacteria</taxon>
        <taxon>Pseudomonadati</taxon>
        <taxon>Bacteroidota</taxon>
        <taxon>Flavobacteriia</taxon>
        <taxon>Flavobacteriales</taxon>
        <taxon>Flavobacteriaceae</taxon>
        <taxon>Flavobacterium</taxon>
    </lineage>
</organism>
<keyword evidence="1" id="KW-0547">Nucleotide-binding</keyword>
<evidence type="ECO:0000256" key="1">
    <source>
        <dbReference type="ARBA" id="ARBA00022741"/>
    </source>
</evidence>
<dbReference type="InterPro" id="IPR047187">
    <property type="entry name" value="SF1_C_Upf1"/>
</dbReference>
<dbReference type="Pfam" id="PF25794">
    <property type="entry name" value="SACS"/>
    <property type="match status" value="1"/>
</dbReference>
<dbReference type="Pfam" id="PF13245">
    <property type="entry name" value="AAA_19"/>
    <property type="match status" value="1"/>
</dbReference>
<dbReference type="CDD" id="cd18808">
    <property type="entry name" value="SF1_C_Upf1"/>
    <property type="match status" value="1"/>
</dbReference>
<accession>A0A9X3C8T8</accession>
<dbReference type="GO" id="GO:0016787">
    <property type="term" value="F:hydrolase activity"/>
    <property type="evidence" value="ECO:0007669"/>
    <property type="project" value="UniProtKB-KW"/>
</dbReference>
<proteinExistence type="predicted"/>
<dbReference type="GO" id="GO:0043139">
    <property type="term" value="F:5'-3' DNA helicase activity"/>
    <property type="evidence" value="ECO:0007669"/>
    <property type="project" value="TreeGrafter"/>
</dbReference>
<name>A0A9X3C8T8_9FLAO</name>
<evidence type="ECO:0000256" key="4">
    <source>
        <dbReference type="ARBA" id="ARBA00022840"/>
    </source>
</evidence>